<comment type="subcellular location">
    <subcellularLocation>
        <location evidence="1">Cell membrane</location>
        <topology evidence="1">Single-pass membrane protein</topology>
    </subcellularLocation>
    <subcellularLocation>
        <location evidence="2">Membrane</location>
        <topology evidence="2">Single-pass type I membrane protein</topology>
    </subcellularLocation>
</comment>
<dbReference type="FunFam" id="2.60.40.60:FF:000089">
    <property type="entry name" value="FAT atypical cadherin 1"/>
    <property type="match status" value="1"/>
</dbReference>
<dbReference type="FunFam" id="2.60.40.60:FF:000032">
    <property type="entry name" value="FAT atypical cadherin 1"/>
    <property type="match status" value="1"/>
</dbReference>
<feature type="region of interest" description="Disordered" evidence="16">
    <location>
        <begin position="4356"/>
        <end position="4376"/>
    </location>
</feature>
<feature type="domain" description="Cadherin" evidence="20">
    <location>
        <begin position="936"/>
        <end position="1040"/>
    </location>
</feature>
<dbReference type="FunFam" id="2.60.40.60:FF:000013">
    <property type="entry name" value="Cadherin EGF LAG seven-pass G-type receptor"/>
    <property type="match status" value="3"/>
</dbReference>
<dbReference type="FunFam" id="2.60.40.60:FF:000080">
    <property type="entry name" value="FAT atypical cadherin 1"/>
    <property type="match status" value="1"/>
</dbReference>
<dbReference type="FunFam" id="2.60.40.60:FF:000052">
    <property type="entry name" value="FAT atypical cadherin 1"/>
    <property type="match status" value="1"/>
</dbReference>
<dbReference type="PROSITE" id="PS00010">
    <property type="entry name" value="ASX_HYDROXYL"/>
    <property type="match status" value="1"/>
</dbReference>
<dbReference type="InterPro" id="IPR020894">
    <property type="entry name" value="Cadherin_CS"/>
</dbReference>
<reference evidence="21" key="1">
    <citation type="submission" date="2020-08" db="EMBL/GenBank/DDBJ databases">
        <title>Chromosome-level assembly of Southern catfish (Silurus meridionalis) provides insights into visual adaptation to the nocturnal and benthic lifestyles.</title>
        <authorList>
            <person name="Zhang Y."/>
            <person name="Wang D."/>
            <person name="Peng Z."/>
        </authorList>
    </citation>
    <scope>NUCLEOTIDE SEQUENCE</scope>
    <source>
        <strain evidence="21">SWU-2019-XX</strain>
        <tissue evidence="21">Muscle</tissue>
    </source>
</reference>
<dbReference type="FunFam" id="2.60.40.60:FF:000039">
    <property type="entry name" value="FAT atypical cadherin 3"/>
    <property type="match status" value="1"/>
</dbReference>
<feature type="domain" description="EGF-like" evidence="19">
    <location>
        <begin position="4231"/>
        <end position="4267"/>
    </location>
</feature>
<dbReference type="FunFam" id="2.60.40.60:FF:000026">
    <property type="entry name" value="FAT atypical cadherin 1"/>
    <property type="match status" value="2"/>
</dbReference>
<feature type="disulfide bond" evidence="15">
    <location>
        <begin position="4219"/>
        <end position="4228"/>
    </location>
</feature>
<feature type="disulfide bond" evidence="15">
    <location>
        <begin position="3910"/>
        <end position="3927"/>
    </location>
</feature>
<evidence type="ECO:0000256" key="7">
    <source>
        <dbReference type="ARBA" id="ARBA00022737"/>
    </source>
</evidence>
<dbReference type="GO" id="GO:0005886">
    <property type="term" value="C:plasma membrane"/>
    <property type="evidence" value="ECO:0007669"/>
    <property type="project" value="UniProtKB-SubCell"/>
</dbReference>
<keyword evidence="13" id="KW-0325">Glycoprotein</keyword>
<feature type="region of interest" description="Disordered" evidence="16">
    <location>
        <begin position="52"/>
        <end position="80"/>
    </location>
</feature>
<feature type="domain" description="EGF-like" evidence="19">
    <location>
        <begin position="3901"/>
        <end position="3937"/>
    </location>
</feature>
<evidence type="ECO:0000256" key="2">
    <source>
        <dbReference type="ARBA" id="ARBA00004479"/>
    </source>
</evidence>
<comment type="caution">
    <text evidence="15">Lacks conserved residue(s) required for the propagation of feature annotation.</text>
</comment>
<evidence type="ECO:0000256" key="13">
    <source>
        <dbReference type="ARBA" id="ARBA00023180"/>
    </source>
</evidence>
<evidence type="ECO:0000256" key="15">
    <source>
        <dbReference type="PROSITE-ProRule" id="PRU00076"/>
    </source>
</evidence>
<feature type="domain" description="Cadherin" evidence="20">
    <location>
        <begin position="690"/>
        <end position="785"/>
    </location>
</feature>
<feature type="domain" description="EGF-like" evidence="19">
    <location>
        <begin position="4193"/>
        <end position="4229"/>
    </location>
</feature>
<dbReference type="PROSITE" id="PS01187">
    <property type="entry name" value="EGF_CA"/>
    <property type="match status" value="1"/>
</dbReference>
<feature type="domain" description="Cadherin" evidence="20">
    <location>
        <begin position="3344"/>
        <end position="3446"/>
    </location>
</feature>
<feature type="domain" description="Cadherin" evidence="20">
    <location>
        <begin position="2195"/>
        <end position="2295"/>
    </location>
</feature>
<feature type="domain" description="Cadherin" evidence="20">
    <location>
        <begin position="1156"/>
        <end position="1257"/>
    </location>
</feature>
<feature type="domain" description="Cadherin" evidence="20">
    <location>
        <begin position="264"/>
        <end position="371"/>
    </location>
</feature>
<evidence type="ECO:0000256" key="6">
    <source>
        <dbReference type="ARBA" id="ARBA00022729"/>
    </source>
</evidence>
<dbReference type="FunFam" id="2.60.40.60:FF:000067">
    <property type="entry name" value="FAT atypical cadherin 1"/>
    <property type="match status" value="1"/>
</dbReference>
<evidence type="ECO:0000256" key="11">
    <source>
        <dbReference type="ARBA" id="ARBA00023136"/>
    </source>
</evidence>
<feature type="domain" description="Cadherin" evidence="20">
    <location>
        <begin position="2296"/>
        <end position="2396"/>
    </location>
</feature>
<feature type="domain" description="Cadherin" evidence="20">
    <location>
        <begin position="578"/>
        <end position="683"/>
    </location>
</feature>
<feature type="domain" description="Laminin G" evidence="18">
    <location>
        <begin position="3939"/>
        <end position="4112"/>
    </location>
</feature>
<feature type="domain" description="EGF-like" evidence="19">
    <location>
        <begin position="4156"/>
        <end position="4192"/>
    </location>
</feature>
<dbReference type="PRINTS" id="PR00205">
    <property type="entry name" value="CADHERIN"/>
</dbReference>
<evidence type="ECO:0000259" key="20">
    <source>
        <dbReference type="PROSITE" id="PS50268"/>
    </source>
</evidence>
<feature type="domain" description="Cadherin" evidence="20">
    <location>
        <begin position="390"/>
        <end position="481"/>
    </location>
</feature>
<evidence type="ECO:0000313" key="21">
    <source>
        <dbReference type="EMBL" id="KAF7686681.1"/>
    </source>
</evidence>
<dbReference type="Pfam" id="PF02210">
    <property type="entry name" value="Laminin_G_2"/>
    <property type="match status" value="1"/>
</dbReference>
<evidence type="ECO:0000256" key="5">
    <source>
        <dbReference type="ARBA" id="ARBA00022692"/>
    </source>
</evidence>
<keyword evidence="12 15" id="KW-1015">Disulfide bond</keyword>
<gene>
    <name evidence="21" type="ORF">HF521_015074</name>
</gene>
<feature type="domain" description="Cadherin" evidence="20">
    <location>
        <begin position="3447"/>
        <end position="3551"/>
    </location>
</feature>
<evidence type="ECO:0000256" key="16">
    <source>
        <dbReference type="SAM" id="MobiDB-lite"/>
    </source>
</evidence>
<feature type="domain" description="Cadherin" evidence="20">
    <location>
        <begin position="1253"/>
        <end position="1358"/>
    </location>
</feature>
<feature type="region of interest" description="Disordered" evidence="16">
    <location>
        <begin position="4408"/>
        <end position="4430"/>
    </location>
</feature>
<feature type="domain" description="Cadherin" evidence="20">
    <location>
        <begin position="2503"/>
        <end position="2604"/>
    </location>
</feature>
<evidence type="ECO:0000259" key="18">
    <source>
        <dbReference type="PROSITE" id="PS50025"/>
    </source>
</evidence>
<dbReference type="InterPro" id="IPR013320">
    <property type="entry name" value="ConA-like_dom_sf"/>
</dbReference>
<feature type="domain" description="Cadherin" evidence="20">
    <location>
        <begin position="2709"/>
        <end position="2815"/>
    </location>
</feature>
<dbReference type="Gene3D" id="2.10.25.10">
    <property type="entry name" value="Laminin"/>
    <property type="match status" value="4"/>
</dbReference>
<dbReference type="FunFam" id="2.60.40.60:FF:000021">
    <property type="entry name" value="FAT atypical cadherin 1"/>
    <property type="match status" value="2"/>
</dbReference>
<dbReference type="Proteomes" id="UP000606274">
    <property type="component" value="Unassembled WGS sequence"/>
</dbReference>
<dbReference type="GO" id="GO:0007156">
    <property type="term" value="P:homophilic cell adhesion via plasma membrane adhesion molecules"/>
    <property type="evidence" value="ECO:0007669"/>
    <property type="project" value="InterPro"/>
</dbReference>
<dbReference type="Gene3D" id="2.60.40.60">
    <property type="entry name" value="Cadherins"/>
    <property type="match status" value="34"/>
</dbReference>
<feature type="disulfide bond" evidence="15">
    <location>
        <begin position="4182"/>
        <end position="4191"/>
    </location>
</feature>
<dbReference type="FunFam" id="2.60.40.60:FF:000033">
    <property type="entry name" value="FAT atypical cadherin 1"/>
    <property type="match status" value="1"/>
</dbReference>
<feature type="domain" description="Cadherin" evidence="20">
    <location>
        <begin position="2922"/>
        <end position="3031"/>
    </location>
</feature>
<feature type="domain" description="Cadherin" evidence="20">
    <location>
        <begin position="149"/>
        <end position="263"/>
    </location>
</feature>
<dbReference type="PROSITE" id="PS50026">
    <property type="entry name" value="EGF_3"/>
    <property type="match status" value="5"/>
</dbReference>
<feature type="domain" description="Cadherin" evidence="20">
    <location>
        <begin position="2093"/>
        <end position="2194"/>
    </location>
</feature>
<dbReference type="PROSITE" id="PS00232">
    <property type="entry name" value="CADHERIN_1"/>
    <property type="match status" value="14"/>
</dbReference>
<keyword evidence="10 17" id="KW-1133">Transmembrane helix</keyword>
<dbReference type="SMART" id="SM00181">
    <property type="entry name" value="EGF"/>
    <property type="match status" value="5"/>
</dbReference>
<keyword evidence="8 14" id="KW-0106">Calcium</keyword>
<feature type="domain" description="Cadherin" evidence="20">
    <location>
        <begin position="482"/>
        <end position="577"/>
    </location>
</feature>
<accession>A0A8T0A839</accession>
<feature type="domain" description="Cadherin" evidence="20">
    <location>
        <begin position="1041"/>
        <end position="1147"/>
    </location>
</feature>
<dbReference type="Pfam" id="PF00008">
    <property type="entry name" value="EGF"/>
    <property type="match status" value="3"/>
</dbReference>
<dbReference type="GO" id="GO:0009653">
    <property type="term" value="P:anatomical structure morphogenesis"/>
    <property type="evidence" value="ECO:0007669"/>
    <property type="project" value="UniProtKB-ARBA"/>
</dbReference>
<feature type="domain" description="Cadherin" evidence="20">
    <location>
        <begin position="2605"/>
        <end position="2708"/>
    </location>
</feature>
<keyword evidence="3" id="KW-1003">Cell membrane</keyword>
<dbReference type="InterPro" id="IPR001791">
    <property type="entry name" value="Laminin_G"/>
</dbReference>
<keyword evidence="5 17" id="KW-0812">Transmembrane</keyword>
<feature type="domain" description="Cadherin" evidence="20">
    <location>
        <begin position="2816"/>
        <end position="2921"/>
    </location>
</feature>
<dbReference type="Pfam" id="PF00028">
    <property type="entry name" value="Cadherin"/>
    <property type="match status" value="30"/>
</dbReference>
<dbReference type="PROSITE" id="PS50268">
    <property type="entry name" value="CADHERIN_2"/>
    <property type="match status" value="33"/>
</dbReference>
<dbReference type="PANTHER" id="PTHR24026">
    <property type="entry name" value="FAT ATYPICAL CADHERIN-RELATED"/>
    <property type="match status" value="1"/>
</dbReference>
<evidence type="ECO:0008006" key="23">
    <source>
        <dbReference type="Google" id="ProtNLM"/>
    </source>
</evidence>
<dbReference type="PROSITE" id="PS00022">
    <property type="entry name" value="EGF_1"/>
    <property type="match status" value="4"/>
</dbReference>
<dbReference type="CDD" id="cd11304">
    <property type="entry name" value="Cadherin_repeat"/>
    <property type="match status" value="34"/>
</dbReference>
<dbReference type="FunFam" id="2.60.40.60:FF:000053">
    <property type="entry name" value="FAT atypical cadherin 3"/>
    <property type="match status" value="1"/>
</dbReference>
<dbReference type="PANTHER" id="PTHR24026:SF133">
    <property type="entry name" value="CADHERIN-RELATED FAMILY MEMBER 2"/>
    <property type="match status" value="1"/>
</dbReference>
<feature type="region of interest" description="Disordered" evidence="16">
    <location>
        <begin position="4641"/>
        <end position="4661"/>
    </location>
</feature>
<dbReference type="SMART" id="SM00112">
    <property type="entry name" value="CA"/>
    <property type="match status" value="34"/>
</dbReference>
<feature type="domain" description="Cadherin" evidence="20">
    <location>
        <begin position="1993"/>
        <end position="2092"/>
    </location>
</feature>
<dbReference type="FunFam" id="2.60.40.60:FF:000061">
    <property type="entry name" value="FAT atypical cadherin 3"/>
    <property type="match status" value="2"/>
</dbReference>
<dbReference type="FunFam" id="2.10.25.10:FF:000057">
    <property type="entry name" value="protocadherin Fat 1 isoform X2"/>
    <property type="match status" value="1"/>
</dbReference>
<dbReference type="SMART" id="SM00282">
    <property type="entry name" value="LamG"/>
    <property type="match status" value="1"/>
</dbReference>
<feature type="transmembrane region" description="Helical" evidence="17">
    <location>
        <begin position="4288"/>
        <end position="4308"/>
    </location>
</feature>
<dbReference type="FunFam" id="2.60.40.60:FF:000015">
    <property type="entry name" value="FAT atypical cadherin 1"/>
    <property type="match status" value="2"/>
</dbReference>
<feature type="domain" description="Cadherin" evidence="20">
    <location>
        <begin position="2397"/>
        <end position="2502"/>
    </location>
</feature>
<dbReference type="InterPro" id="IPR000742">
    <property type="entry name" value="EGF"/>
</dbReference>
<dbReference type="FunFam" id="2.60.40.60:FF:000075">
    <property type="entry name" value="FAT atypical cadherin 1"/>
    <property type="match status" value="1"/>
</dbReference>
<keyword evidence="11 17" id="KW-0472">Membrane</keyword>
<dbReference type="EMBL" id="JABFDY010000028">
    <property type="protein sequence ID" value="KAF7686681.1"/>
    <property type="molecule type" value="Genomic_DNA"/>
</dbReference>
<dbReference type="FunFam" id="2.60.40.60:FF:000065">
    <property type="entry name" value="FAT atypical cadherin 1"/>
    <property type="match status" value="1"/>
</dbReference>
<dbReference type="FunFam" id="2.60.40.60:FF:000066">
    <property type="entry name" value="FAT atypical cadherin 1"/>
    <property type="match status" value="1"/>
</dbReference>
<dbReference type="InterPro" id="IPR000152">
    <property type="entry name" value="EGF-type_Asp/Asn_hydroxyl_site"/>
</dbReference>
<feature type="domain" description="Cadherin" evidence="20">
    <location>
        <begin position="1359"/>
        <end position="1470"/>
    </location>
</feature>
<feature type="domain" description="EGF-like" evidence="19">
    <location>
        <begin position="4117"/>
        <end position="4154"/>
    </location>
</feature>
<feature type="domain" description="Cadherin" evidence="20">
    <location>
        <begin position="1781"/>
        <end position="1878"/>
    </location>
</feature>
<feature type="domain" description="Cadherin" evidence="20">
    <location>
        <begin position="831"/>
        <end position="935"/>
    </location>
</feature>
<dbReference type="SUPFAM" id="SSF57196">
    <property type="entry name" value="EGF/Laminin"/>
    <property type="match status" value="4"/>
</dbReference>
<dbReference type="Gene3D" id="2.60.120.200">
    <property type="match status" value="1"/>
</dbReference>
<proteinExistence type="predicted"/>
<dbReference type="FunFam" id="2.60.40.60:FF:000084">
    <property type="entry name" value="FAT atypical cadherin 3"/>
    <property type="match status" value="1"/>
</dbReference>
<dbReference type="GO" id="GO:0005509">
    <property type="term" value="F:calcium ion binding"/>
    <property type="evidence" value="ECO:0007669"/>
    <property type="project" value="UniProtKB-UniRule"/>
</dbReference>
<feature type="domain" description="Cadherin" evidence="20">
    <location>
        <begin position="1570"/>
        <end position="1675"/>
    </location>
</feature>
<feature type="domain" description="Cadherin" evidence="20">
    <location>
        <begin position="1879"/>
        <end position="1992"/>
    </location>
</feature>
<dbReference type="InterPro" id="IPR018097">
    <property type="entry name" value="EGF_Ca-bd_CS"/>
</dbReference>
<evidence type="ECO:0000256" key="4">
    <source>
        <dbReference type="ARBA" id="ARBA00022536"/>
    </source>
</evidence>
<dbReference type="CDD" id="cd00110">
    <property type="entry name" value="LamG"/>
    <property type="match status" value="1"/>
</dbReference>
<comment type="caution">
    <text evidence="21">The sequence shown here is derived from an EMBL/GenBank/DDBJ whole genome shotgun (WGS) entry which is preliminary data.</text>
</comment>
<dbReference type="FunFam" id="2.60.40.60:FF:000037">
    <property type="entry name" value="FAT atypical cadherin 1"/>
    <property type="match status" value="1"/>
</dbReference>
<dbReference type="SUPFAM" id="SSF49313">
    <property type="entry name" value="Cadherin-like"/>
    <property type="match status" value="34"/>
</dbReference>
<dbReference type="FunFam" id="2.10.25.10:FF:000154">
    <property type="entry name" value="FAT atypical cadherin 1"/>
    <property type="match status" value="1"/>
</dbReference>
<evidence type="ECO:0000256" key="12">
    <source>
        <dbReference type="ARBA" id="ARBA00023157"/>
    </source>
</evidence>
<keyword evidence="7" id="KW-0677">Repeat</keyword>
<keyword evidence="22" id="KW-1185">Reference proteome</keyword>
<feature type="compositionally biased region" description="Polar residues" evidence="16">
    <location>
        <begin position="4360"/>
        <end position="4369"/>
    </location>
</feature>
<organism evidence="21 22">
    <name type="scientific">Silurus meridionalis</name>
    <name type="common">Southern catfish</name>
    <name type="synonym">Silurus soldatovi meridionalis</name>
    <dbReference type="NCBI Taxonomy" id="175797"/>
    <lineage>
        <taxon>Eukaryota</taxon>
        <taxon>Metazoa</taxon>
        <taxon>Chordata</taxon>
        <taxon>Craniata</taxon>
        <taxon>Vertebrata</taxon>
        <taxon>Euteleostomi</taxon>
        <taxon>Actinopterygii</taxon>
        <taxon>Neopterygii</taxon>
        <taxon>Teleostei</taxon>
        <taxon>Ostariophysi</taxon>
        <taxon>Siluriformes</taxon>
        <taxon>Siluridae</taxon>
        <taxon>Silurus</taxon>
    </lineage>
</organism>
<feature type="region of interest" description="Disordered" evidence="16">
    <location>
        <begin position="4543"/>
        <end position="4626"/>
    </location>
</feature>
<evidence type="ECO:0000256" key="8">
    <source>
        <dbReference type="ARBA" id="ARBA00022837"/>
    </source>
</evidence>
<evidence type="ECO:0000256" key="9">
    <source>
        <dbReference type="ARBA" id="ARBA00022889"/>
    </source>
</evidence>
<dbReference type="FunFam" id="2.60.40.60:FF:000161">
    <property type="entry name" value="FAT atypical cadherin 1"/>
    <property type="match status" value="1"/>
</dbReference>
<dbReference type="SMART" id="SM00179">
    <property type="entry name" value="EGF_CA"/>
    <property type="match status" value="4"/>
</dbReference>
<evidence type="ECO:0000313" key="22">
    <source>
        <dbReference type="Proteomes" id="UP000606274"/>
    </source>
</evidence>
<protein>
    <recommendedName>
        <fullName evidence="23">Protocadherin Fat 1</fullName>
    </recommendedName>
</protein>
<evidence type="ECO:0000256" key="17">
    <source>
        <dbReference type="SAM" id="Phobius"/>
    </source>
</evidence>
<feature type="disulfide bond" evidence="15">
    <location>
        <begin position="4257"/>
        <end position="4266"/>
    </location>
</feature>
<dbReference type="FunFam" id="2.10.25.10:FF:000031">
    <property type="entry name" value="neurogenic locus notch homolog protein 3"/>
    <property type="match status" value="1"/>
</dbReference>
<feature type="disulfide bond" evidence="15">
    <location>
        <begin position="4144"/>
        <end position="4153"/>
    </location>
</feature>
<feature type="domain" description="Cadherin" evidence="20">
    <location>
        <begin position="3137"/>
        <end position="3238"/>
    </location>
</feature>
<dbReference type="FunFam" id="2.60.40.60:FF:000059">
    <property type="entry name" value="FAT atypical cadherin 3"/>
    <property type="match status" value="1"/>
</dbReference>
<dbReference type="InterPro" id="IPR002126">
    <property type="entry name" value="Cadherin-like_dom"/>
</dbReference>
<sequence length="4677" mass="513879">MVRKCKFCFSTAIPVVTPRSDESGSPRASSVCTGIWSRELARSVSQLVRESVPRRRAARENSERALSGEKRRSERRSEKTQMELEMWFGEESSATMQTQVILLLALLLLFLCSSTRNQGLDAKSVPRFTHPIYNATTFENSAKSVPRFTHPIYNATIFENSAAKTYLEGPVKMGIYNTDPSWEIRYKIVSGDNENLFKAEEYQLGDFTYLRIRTKGGSSAILNREVRDHYLLTVKAVERNSNAEARARVMAQVLDTNDLRPLFSPTSYTVSLPENTAIRTSIAKVTATDADIGTNGEYYYSFREWTDMFAVHPTSGVVSLTGKLDYAETKQYDLEILAVDRGMKLYGSSGFSSMAKLTVRVEQANENAPVITAVTLMPSDMDKDPTYAIVTVEDDDQGANGEIASLSVVAGDPLQQFRAMRTSPGSKEYKIKAVKEIDWESQPYGYNLTFQAKDKGSPPQFSSAKVIHITSPHFKVGPPKFEQSVYRANVSEFAPLHTPVVMVAAVPKYPQLKYAFKHKLDKIPFAINSDTGLITTAGPIHADSLPHYELEVIISDRKAAAKVIIDVIDVNNNAPEFQQSSYKASVDENMPVGTSVLTVKATDLDSGENGYVTYSIANMTPQPFVIDYFTGVISTSEHLDYELMPRIYNLRVRASDWGEPFRREVETQVTISLSNLNDNKPLFENVDCQVTVPRDHGTGEQITTVSAIDADELQLVRYMIKAGNDLDLFELNPNSGVLSLKQPLNEGEAAKTSLYSLLIVASDGEHGTPPMFLNITVVTPRKPVQSKCVDTGVATMLAEKLLQGSKIHSQVDTEDFLDLHAVNRLTPQFAESFPSVVEVKEDLPVGARIVHLSASDLDTGFNGKLVYVISGGDTESRFVVDMNDGWLKVYAPLDRETSDHYTLNITVYDLGIPQKSSSRLLDVKVTDANDNSPQFLQDTYAVEISENTAVGTEVIQVEAKDRDLGDNSVVRYSILADTGQFAIDEETGVVRVKKPLDREVQAELVLRIAARDQATVEPQLVSSVSLKITLEDVNDNPPKFIPSSYRVKVREDLPIGTVIMWLEAHDPDAGTSSQVRYSLVDSSDGKFEVDKLSGAVRIVQNLDYEKKQVYNLVARAKDKGKPISLSSTCHIEVEVVDVNENLHRPLFPLFVDKGFIKEDAPIGTSVMKVPAQDEDKGRDGDIRYSIRDGSGLGIFAIDEETGVIRTLELLDRESVPHYWLTVYAVDGGVVPLSSFVEVYIQVQDVNDNAPHTSEPVYYPSVMENSPKDVSVIKIDAFDPDTRSSDKLSYKISSGNPQGFFSIDDKTGLVTTTSRKLDREQQDEHILEITVTDQGVPARSTTVRVIVQVLDENDNYPIFMEKVYKIKLPEREKVEKERAMRRDPVYRVIASDRDHGSNAEISYSIEAGDEQGKFFIEPKTGLVSSKKSSSVEDYDILTIKAVDNGRPQKSATCRLHIEWIPKPKPSATPLAFDESMFSFSVMESDPVSHMFGVITMEKVDTPVWFDITGGNSDSRFDVGKASGTLMVARPLDAEQKSNYNLTLEATDGTNTVSTQVLIKVIDTNNHRPQFSQPRYEVSVREDAAPDTEVLRLSASDLDEKNKLTFTLLSSTDPFSLRKFRLDPGTGALYTAEPLDHEAMRQHTLTVMVRDQDIPVKRNLVRVIVSVEDANDNVPWFYGAPYVGRVFESATVGSSVLQVTALDKDRGQNAEIVYNIESGNVANSFAIDPVLGTITVAKELDRSNNNHFELTVKATDRGTPPLSATATVDVTVTVSDNATPKFTEKEFSAEISETALPGSFVSLVTATSQSSVFYQIKKGNINGVFDINPNSGVVVTQRPLDYETIPSYSLTIQASNMAGQASNATLLIHLKDENDNVPVFIQEEFTGVISESSSVKSVVLTKDSTPLVIRALDMDRDANARLVYQIVEPFALNYFAIDSSTGAIRTTTELDYEQKSVFRFTVQVHDMGIPRHFVQKAANVTIEVIDVNDCPPQFSQDLYEVTVLVPTFKGVKVATVNATDADSGPNARLLYSIAEGNIGDKFKMDPLTGVITIQNGTQLRSRYELKARVSDGRFSKMATVKISIRENKASNLKFTQNSYKAFVQENSLEKKTLAVVAAVGNQVNEPLFYTILNPDKRFEISRTSGVLMSTGVPFDREEQDTYDIVVEVTRVDKSSDTAHILVTVTIEDVNDNPPMFVNMPYHALVQKDAEVGQVIRQVTAMDSDKDNNADIRYHLHELNDYIQISASGELSLKRSFEMDQMNSELVVTVIATDSGKPPMSASVEVPITVVDKAIPVFEKPFYSLEIPENVQLHTPIIHVQASNSEGPKVVYTITEGDPYSQFNINFNTGVIQVVQPLDFETHPAYKLSVRATDSLTGAKSDVFVDIILEDVNDNPPVFQAKSYNASLSEASVIGTAVVQVSAVDADTGNNKLLFYLIANNDKSSEYFTIDRNTGMIWTARMLDHEEEMQHKLTIRAVDGGVPALSSEVTVMIDVIDLNDNGPVFSQKIYEAAVSELAPRGHFVTQVQASDADSSDTARLEFSILSGNEVQNFVIDEKSGAVVISNHRKLHMEPLYNLNVSVSDGVFRNSALVKITVNGANFQSPSFPQADYIVELLENSPVGTLVAEAPATDEDAGIYGRVTYQIVNDVAKDKFSVNEDGEIFTLESLDRENALEKMMQISLMAKDGGGKVGFCTINVILTDINDNSPQFRAAEYKVHIGSDVPRGTMVVKIAASDMDEGSNADITYTIEADMDNVSENFEIHPLSGVIVTKESLIGLENELYAFLVRARDGGNPSRSSVVPVYVRVLPPEVKVPKFVEPYYRFAIEEDRPLGSQIDMIQAESDQTVLYSLVKGNTLESNKDEVFEVDRDTGTLKLVKKLDHESTKWYQLTLQAQSDHEGNEIISSVDVNIQVKDVNDNSPFFESDPYEAIVVENLPSGTSVIQVKAMDLDSSTNGQVSYSLDPIQDPADIAELFAVNSETGWVNTLKELDREQRDKYTISILATDRGDKLQLTASAKVEVTVADVNDNPPRFTAEIYKGTVSEDDPPGGVIAILSTTDADSEDINKQVEYFITGGDPLGQFGVEHTQGEWKVLVRKPLDREQTDNYQLNITATDGTFTARAVVEVKVLDANDNSPVCERSLYAVRVPEDAASGRYVLQVSATDADIRSNAHINYQLSGAGAQHFSIDSETGELKTFSALDFEEEAVHRMKVRAVDGGGRYCEADVEVAVEDVNDNTPRFTADPFAITVFENTEIHTPVGRLQATDLDSGSNGELVYSLLDSADGAFLIDEHSGVLRLAMPLDRDLRPTYTLRARATDRGWPRSLSAVCSVTISVLDLNDDPPVFQHREYPVTIPEDVAVGTQVQHVHAASRDAETQISYAIVDGNEKGMFRVDEHTGGIFVITPLDYEVSCEFSLTVEATDGKTPSLSDRAVININVTDINDNSPVFSQAVYTAVLSEDVEPGKAVLTVVAEDADGPANNQVHYSIISGNQGSPFSIDPLKGELKVARHLDREKVSGYTLTVRASDNVSPARLSTAKINIDVSDINDNPPVFSQSNYTLIIQENRPVGTSVLQLSVSDRDASHNGPPFSFSIVSGNEDHTFDVTSQGSLVSIGKLSRRDKDNYVMEIQVSDSGRPTLSSSALVIVRLIEESIHPPVILPLDVYVTTTTAEYAGGGVLGKIHATDQDVHDTLTYGISPDPAPLDNSVLFSVSPADGRIVALGALDSGRYLLNATVTDGRFTTWARVTVHIRPAPAPANIVSIRLGSIAPEEFVGEHWRNFARALRNTAGVRRSDVQLVSLQPDHGDLEVLLALDKGQEQTQDVVLRKLNASSSAVEEITGVRIVRVGNKLCPRSDCPARHCQETVTLETGAMAAYSTARLSFVTPRHTRTADCLCHGAECAELNKVCEGNPCPKGTECVEDPTHSTFSCVCSDDKHGCAEGHALTFSGNGYVRYRLMENDNKEEMNLSLRLRTFSDKATIMYAKGTDYSILEIVNGRLQYKFDCGSGPGIVPIHSPLVNDGEWHTVSLDVDGNYARLVLDRTHTASGKAQGNLRTLNLDTSVFFGGQVWQAGVDNGLRGCLQGVVLNGRELPMRSQPRGSHSVLEEIVGAVPGCSPPPRVSSCTSEPCTNGGTCTDLPNGGYFCKCSALFMGSHCEVSISPCSSNPCLYGGTCVPRGDDFSCQCRGQYSGQWCQLGPYCTENPCKNNGRCIGSLDGPVCECEPGFQGDRCLSDVDECVKSPCINGGQCQNTYGSYICNCTLGYVGHHCEQHAQISNQVVSTSWNIGLEEVIGIGVFFAVIFVMALLFVVIRKRVCRRTKPQSPHDDKRLPSSFLQRPYYDSKLGRNVYSDVPPQVPVRPISYTPSVPSDSRNNLDRSSFEGTAVPEHTEFSTFNPDPVGHGHRKAVAVCSVAPNLPPPPPSNSASDSDSIQKPSWDYDYDAKVVDLDPCFSKKAVEDSTCHPYNTRGSMSEVQSLSSFQSESCDDNESLPSHELKNPRGYHWDTSDWMPSGQLPGIQEFPQYEVVESPPTLYNDPALLDTDYYAGGYDIESDFPPPPDDFHSHDDLPPPPPPPTSYDTLGPAPSSPGGSWARQRPPLPQLYTLNHYLPHHQYPSSDPEPPKSGSIAADDVSLSLYASTVSCSDVDESEAPMSDCESGAEDGAQLRRLIVAPQPQQHTEV</sequence>
<feature type="domain" description="Cadherin" evidence="20">
    <location>
        <begin position="3239"/>
        <end position="3343"/>
    </location>
</feature>
<feature type="domain" description="Cadherin" evidence="20">
    <location>
        <begin position="3552"/>
        <end position="3656"/>
    </location>
</feature>
<dbReference type="PROSITE" id="PS01186">
    <property type="entry name" value="EGF_2"/>
    <property type="match status" value="2"/>
</dbReference>
<keyword evidence="9" id="KW-0130">Cell adhesion</keyword>
<dbReference type="FunFam" id="2.60.40.60:FF:000051">
    <property type="entry name" value="FAT atypical cadherin 1"/>
    <property type="match status" value="1"/>
</dbReference>
<feature type="compositionally biased region" description="Basic and acidic residues" evidence="16">
    <location>
        <begin position="58"/>
        <end position="80"/>
    </location>
</feature>
<keyword evidence="4 15" id="KW-0245">EGF-like domain</keyword>
<keyword evidence="6" id="KW-0732">Signal</keyword>
<evidence type="ECO:0000256" key="10">
    <source>
        <dbReference type="ARBA" id="ARBA00022989"/>
    </source>
</evidence>
<dbReference type="PROSITE" id="PS50025">
    <property type="entry name" value="LAM_G_DOMAIN"/>
    <property type="match status" value="1"/>
</dbReference>
<feature type="domain" description="Cadherin" evidence="20">
    <location>
        <begin position="3032"/>
        <end position="3136"/>
    </location>
</feature>
<dbReference type="CDD" id="cd00054">
    <property type="entry name" value="EGF_CA"/>
    <property type="match status" value="4"/>
</dbReference>
<dbReference type="SUPFAM" id="SSF49899">
    <property type="entry name" value="Concanavalin A-like lectins/glucanases"/>
    <property type="match status" value="1"/>
</dbReference>
<evidence type="ECO:0000256" key="3">
    <source>
        <dbReference type="ARBA" id="ARBA00022475"/>
    </source>
</evidence>
<dbReference type="FunFam" id="2.60.40.60:FF:000071">
    <property type="entry name" value="FAT atypical cadherin 1"/>
    <property type="match status" value="1"/>
</dbReference>
<dbReference type="FunFam" id="2.60.40.60:FF:000041">
    <property type="entry name" value="FAT atypical cadherin 1"/>
    <property type="match status" value="1"/>
</dbReference>
<dbReference type="InterPro" id="IPR001881">
    <property type="entry name" value="EGF-like_Ca-bd_dom"/>
</dbReference>
<dbReference type="InterPro" id="IPR015919">
    <property type="entry name" value="Cadherin-like_sf"/>
</dbReference>
<feature type="region of interest" description="Disordered" evidence="16">
    <location>
        <begin position="4469"/>
        <end position="4495"/>
    </location>
</feature>
<feature type="domain" description="Cadherin" evidence="20">
    <location>
        <begin position="1676"/>
        <end position="1780"/>
    </location>
</feature>
<dbReference type="FunFam" id="2.60.120.200:FF:000024">
    <property type="entry name" value="FAT atypical cadherin 1"/>
    <property type="match status" value="1"/>
</dbReference>
<dbReference type="FunFam" id="2.60.40.60:FF:000058">
    <property type="entry name" value="FAT atypical cadherin 3"/>
    <property type="match status" value="1"/>
</dbReference>
<dbReference type="FunFam" id="2.60.40.60:FF:000020">
    <property type="entry name" value="Dachsous cadherin-related 1b"/>
    <property type="match status" value="1"/>
</dbReference>
<feature type="domain" description="Cadherin" evidence="20">
    <location>
        <begin position="1472"/>
        <end position="1569"/>
    </location>
</feature>
<evidence type="ECO:0000256" key="14">
    <source>
        <dbReference type="PROSITE-ProRule" id="PRU00043"/>
    </source>
</evidence>
<evidence type="ECO:0000256" key="1">
    <source>
        <dbReference type="ARBA" id="ARBA00004162"/>
    </source>
</evidence>
<dbReference type="FunFam" id="2.60.40.60:FF:000079">
    <property type="entry name" value="FAT atypical cadherin 1"/>
    <property type="match status" value="1"/>
</dbReference>
<evidence type="ECO:0000259" key="19">
    <source>
        <dbReference type="PROSITE" id="PS50026"/>
    </source>
</evidence>
<name>A0A8T0A839_SILME</name>
<dbReference type="FunFam" id="2.60.40.60:FF:000064">
    <property type="entry name" value="FAT atypical cadherin 1"/>
    <property type="match status" value="1"/>
</dbReference>
<feature type="compositionally biased region" description="Polar residues" evidence="16">
    <location>
        <begin position="4469"/>
        <end position="4479"/>
    </location>
</feature>